<evidence type="ECO:0000256" key="2">
    <source>
        <dbReference type="ARBA" id="ARBA00022692"/>
    </source>
</evidence>
<evidence type="ECO:0008006" key="14">
    <source>
        <dbReference type="Google" id="ProtNLM"/>
    </source>
</evidence>
<feature type="repeat" description="TPR" evidence="10">
    <location>
        <begin position="443"/>
        <end position="476"/>
    </location>
</feature>
<dbReference type="PROSITE" id="PS50005">
    <property type="entry name" value="TPR"/>
    <property type="match status" value="5"/>
</dbReference>
<evidence type="ECO:0000256" key="1">
    <source>
        <dbReference type="ARBA" id="ARBA00004572"/>
    </source>
</evidence>
<protein>
    <recommendedName>
        <fullName evidence="14">Mitochondrial import receptor subunit TOM70</fullName>
    </recommendedName>
</protein>
<organism evidence="12 13">
    <name type="scientific">Xylocopa violacea</name>
    <name type="common">Violet carpenter bee</name>
    <name type="synonym">Apis violacea</name>
    <dbReference type="NCBI Taxonomy" id="135666"/>
    <lineage>
        <taxon>Eukaryota</taxon>
        <taxon>Metazoa</taxon>
        <taxon>Ecdysozoa</taxon>
        <taxon>Arthropoda</taxon>
        <taxon>Hexapoda</taxon>
        <taxon>Insecta</taxon>
        <taxon>Pterygota</taxon>
        <taxon>Neoptera</taxon>
        <taxon>Endopterygota</taxon>
        <taxon>Hymenoptera</taxon>
        <taxon>Apocrita</taxon>
        <taxon>Aculeata</taxon>
        <taxon>Apoidea</taxon>
        <taxon>Anthophila</taxon>
        <taxon>Apidae</taxon>
        <taxon>Xylocopa</taxon>
        <taxon>Xylocopa</taxon>
    </lineage>
</organism>
<feature type="repeat" description="TPR" evidence="10">
    <location>
        <begin position="512"/>
        <end position="545"/>
    </location>
</feature>
<dbReference type="EMBL" id="CAXAJV020001293">
    <property type="protein sequence ID" value="CAL7945260.1"/>
    <property type="molecule type" value="Genomic_DNA"/>
</dbReference>
<keyword evidence="5 10" id="KW-0802">TPR repeat</keyword>
<evidence type="ECO:0000256" key="7">
    <source>
        <dbReference type="ARBA" id="ARBA00023128"/>
    </source>
</evidence>
<keyword evidence="4" id="KW-1000">Mitochondrion outer membrane</keyword>
<feature type="region of interest" description="Disordered" evidence="11">
    <location>
        <begin position="40"/>
        <end position="86"/>
    </location>
</feature>
<dbReference type="Gene3D" id="1.25.40.10">
    <property type="entry name" value="Tetratricopeptide repeat domain"/>
    <property type="match status" value="2"/>
</dbReference>
<dbReference type="PANTHER" id="PTHR46208:SF1">
    <property type="entry name" value="MITOCHONDRIAL IMPORT RECEPTOR SUBUNIT TOM70"/>
    <property type="match status" value="1"/>
</dbReference>
<evidence type="ECO:0000313" key="12">
    <source>
        <dbReference type="EMBL" id="CAL7945260.1"/>
    </source>
</evidence>
<dbReference type="SUPFAM" id="SSF48452">
    <property type="entry name" value="TPR-like"/>
    <property type="match status" value="1"/>
</dbReference>
<sequence>MTGASGASSVTGSPLPKWQLALAVAAPVALGFGYMYYKNSSKPSPKPGRGKSKNSSKENGASSADKQISIDSDYPPKKIASETETPLERAQRFKNEGNEQFRIGKYDEAIIHYNNAIETCPTENTEDLATFYQNRAAAYEQLKKYSAVKEDCTKALELKPRYAKALLRRARAMEQCGELESAVEDVSAACILERFSNQTALLMADRVLKELGKQQGMEYLANKKLVMPSKYFIKTYIITFHKDPVFLRLHDTDYSNLSPGFAKILECVKKQEYDDVIPLCTEEINSSESDTLPHKMEVLLLRATFYLLLGQHDAAIEDFGTIINSDTVAKAIKVNALIKRASLFMQLENSDKSFCDFEAAAELDPECGDIYHHRAQVNLLMEKIDEAREDFRKAVEFNPNFGVAYVQKCYADYRYGLMRDNPEVMAEAMENFEEAFEKFPDCPECYTLYAQMLTERHKFEEADTYFAKAIEKDPNNATVYVHRGLLQLQWNGDVDKAIEYINKALEMDDKCEYGYETLGTIEVQRGNVAEAIKLFDKALAVGRSAMEVMHIFSLRNAAKTQLTLQKRLGSDIMMIHQNAS</sequence>
<reference evidence="12 13" key="1">
    <citation type="submission" date="2024-08" db="EMBL/GenBank/DDBJ databases">
        <authorList>
            <person name="Will J Nash"/>
            <person name="Angela Man"/>
            <person name="Seanna McTaggart"/>
            <person name="Kendall Baker"/>
            <person name="Tom Barker"/>
            <person name="Leah Catchpole"/>
            <person name="Alex Durrant"/>
            <person name="Karim Gharbi"/>
            <person name="Naomi Irish"/>
            <person name="Gemy Kaithakottil"/>
            <person name="Debby Ku"/>
            <person name="Aaliyah Providence"/>
            <person name="Felix Shaw"/>
            <person name="David Swarbreck"/>
            <person name="Chris Watkins"/>
            <person name="Ann M. McCartney"/>
            <person name="Giulio Formenti"/>
            <person name="Alice Mouton"/>
            <person name="Noel Vella"/>
            <person name="Bjorn M von Reumont"/>
            <person name="Adriana Vella"/>
            <person name="Wilfried Haerty"/>
        </authorList>
    </citation>
    <scope>NUCLEOTIDE SEQUENCE [LARGE SCALE GENOMIC DNA]</scope>
</reference>
<evidence type="ECO:0000256" key="6">
    <source>
        <dbReference type="ARBA" id="ARBA00022989"/>
    </source>
</evidence>
<dbReference type="Pfam" id="PF13432">
    <property type="entry name" value="TPR_16"/>
    <property type="match status" value="1"/>
</dbReference>
<feature type="compositionally biased region" description="Basic and acidic residues" evidence="11">
    <location>
        <begin position="74"/>
        <end position="86"/>
    </location>
</feature>
<feature type="compositionally biased region" description="Polar residues" evidence="11">
    <location>
        <begin position="58"/>
        <end position="70"/>
    </location>
</feature>
<evidence type="ECO:0000256" key="3">
    <source>
        <dbReference type="ARBA" id="ARBA00022737"/>
    </source>
</evidence>
<keyword evidence="3" id="KW-0677">Repeat</keyword>
<keyword evidence="8" id="KW-0472">Membrane</keyword>
<comment type="subcellular location">
    <subcellularLocation>
        <location evidence="1">Mitochondrion outer membrane</location>
        <topology evidence="1">Single-pass membrane protein</topology>
    </subcellularLocation>
</comment>
<dbReference type="InterPro" id="IPR011990">
    <property type="entry name" value="TPR-like_helical_dom_sf"/>
</dbReference>
<evidence type="ECO:0000256" key="4">
    <source>
        <dbReference type="ARBA" id="ARBA00022787"/>
    </source>
</evidence>
<comment type="similarity">
    <text evidence="9">Belongs to the Tom70 family.</text>
</comment>
<evidence type="ECO:0000256" key="8">
    <source>
        <dbReference type="ARBA" id="ARBA00023136"/>
    </source>
</evidence>
<evidence type="ECO:0000256" key="10">
    <source>
        <dbReference type="PROSITE-ProRule" id="PRU00339"/>
    </source>
</evidence>
<evidence type="ECO:0000256" key="11">
    <source>
        <dbReference type="SAM" id="MobiDB-lite"/>
    </source>
</evidence>
<keyword evidence="7" id="KW-0496">Mitochondrion</keyword>
<keyword evidence="13" id="KW-1185">Reference proteome</keyword>
<feature type="repeat" description="TPR" evidence="10">
    <location>
        <begin position="368"/>
        <end position="401"/>
    </location>
</feature>
<evidence type="ECO:0000313" key="13">
    <source>
        <dbReference type="Proteomes" id="UP001642520"/>
    </source>
</evidence>
<comment type="caution">
    <text evidence="12">The sequence shown here is derived from an EMBL/GenBank/DDBJ whole genome shotgun (WGS) entry which is preliminary data.</text>
</comment>
<dbReference type="InterPro" id="IPR019734">
    <property type="entry name" value="TPR_rpt"/>
</dbReference>
<feature type="repeat" description="TPR" evidence="10">
    <location>
        <begin position="129"/>
        <end position="162"/>
    </location>
</feature>
<dbReference type="Pfam" id="PF13181">
    <property type="entry name" value="TPR_8"/>
    <property type="match status" value="2"/>
</dbReference>
<dbReference type="Proteomes" id="UP001642520">
    <property type="component" value="Unassembled WGS sequence"/>
</dbReference>
<dbReference type="PANTHER" id="PTHR46208">
    <property type="entry name" value="MITOCHONDRIAL IMPORT RECEPTOR SUBUNIT TOM70"/>
    <property type="match status" value="1"/>
</dbReference>
<evidence type="ECO:0000256" key="5">
    <source>
        <dbReference type="ARBA" id="ARBA00022803"/>
    </source>
</evidence>
<keyword evidence="6" id="KW-1133">Transmembrane helix</keyword>
<accession>A0ABP1NW53</accession>
<gene>
    <name evidence="12" type="ORF">XYLVIOL_LOCUS7112</name>
</gene>
<proteinExistence type="inferred from homology"/>
<name>A0ABP1NW53_XYLVO</name>
<keyword evidence="2" id="KW-0812">Transmembrane</keyword>
<evidence type="ECO:0000256" key="9">
    <source>
        <dbReference type="ARBA" id="ARBA00038030"/>
    </source>
</evidence>
<feature type="repeat" description="TPR" evidence="10">
    <location>
        <begin position="90"/>
        <end position="123"/>
    </location>
</feature>
<dbReference type="SMART" id="SM00028">
    <property type="entry name" value="TPR"/>
    <property type="match status" value="9"/>
</dbReference>